<dbReference type="PROSITE" id="PS50110">
    <property type="entry name" value="RESPONSE_REGULATORY"/>
    <property type="match status" value="1"/>
</dbReference>
<dbReference type="EMBL" id="JAQQFR010000013">
    <property type="protein sequence ID" value="MFL9880554.1"/>
    <property type="molecule type" value="Genomic_DNA"/>
</dbReference>
<keyword evidence="1 3" id="KW-0597">Phosphoprotein</keyword>
<dbReference type="Pfam" id="PF00072">
    <property type="entry name" value="Response_reg"/>
    <property type="match status" value="1"/>
</dbReference>
<keyword evidence="7" id="KW-1185">Reference proteome</keyword>
<evidence type="ECO:0000256" key="1">
    <source>
        <dbReference type="ARBA" id="ARBA00022553"/>
    </source>
</evidence>
<evidence type="ECO:0000256" key="2">
    <source>
        <dbReference type="ARBA" id="ARBA00023125"/>
    </source>
</evidence>
<reference evidence="6 7" key="1">
    <citation type="journal article" date="2024" name="Chem. Sci.">
        <title>Discovery of megapolipeptins by genome mining of a Burkholderiales bacteria collection.</title>
        <authorList>
            <person name="Paulo B.S."/>
            <person name="Recchia M.J.J."/>
            <person name="Lee S."/>
            <person name="Fergusson C.H."/>
            <person name="Romanowski S.B."/>
            <person name="Hernandez A."/>
            <person name="Krull N."/>
            <person name="Liu D.Y."/>
            <person name="Cavanagh H."/>
            <person name="Bos A."/>
            <person name="Gray C.A."/>
            <person name="Murphy B.T."/>
            <person name="Linington R.G."/>
            <person name="Eustaquio A.S."/>
        </authorList>
    </citation>
    <scope>NUCLEOTIDE SEQUENCE [LARGE SCALE GENOMIC DNA]</scope>
    <source>
        <strain evidence="6 7">RL21-008-BIB-B</strain>
    </source>
</reference>
<evidence type="ECO:0000313" key="7">
    <source>
        <dbReference type="Proteomes" id="UP001629214"/>
    </source>
</evidence>
<dbReference type="PROSITE" id="PS50043">
    <property type="entry name" value="HTH_LUXR_2"/>
    <property type="match status" value="1"/>
</dbReference>
<accession>A0ABW8ZBN3</accession>
<comment type="caution">
    <text evidence="6">The sequence shown here is derived from an EMBL/GenBank/DDBJ whole genome shotgun (WGS) entry which is preliminary data.</text>
</comment>
<dbReference type="CDD" id="cd06170">
    <property type="entry name" value="LuxR_C_like"/>
    <property type="match status" value="1"/>
</dbReference>
<feature type="modified residue" description="4-aspartylphosphate" evidence="3">
    <location>
        <position position="61"/>
    </location>
</feature>
<sequence length="222" mass="24761">MSLILNKVLQIAIADDHPVVLNALKNELGRLPEFRIVLMAQTGEKLLESLQRTPCEVVITDFAMPTDDKDESDGFVLIKRIRNDYPSTKLIVYTAMSNSAVVKRLYRMGVFSVISKKEKAEELINACMATQTSKQVYFPVSLRGELEMSWAQGDAFTQNKELTMSELEVVRLFVGGSSLSDICERLSRTPSTVSTHKNNAMRKLGLGTDADLIKYAYATGMI</sequence>
<dbReference type="Gene3D" id="1.10.10.10">
    <property type="entry name" value="Winged helix-like DNA-binding domain superfamily/Winged helix DNA-binding domain"/>
    <property type="match status" value="1"/>
</dbReference>
<dbReference type="CDD" id="cd17535">
    <property type="entry name" value="REC_NarL-like"/>
    <property type="match status" value="1"/>
</dbReference>
<dbReference type="InterPro" id="IPR039420">
    <property type="entry name" value="WalR-like"/>
</dbReference>
<protein>
    <submittedName>
        <fullName evidence="6">Response regulator transcription factor</fullName>
    </submittedName>
</protein>
<dbReference type="InterPro" id="IPR058245">
    <property type="entry name" value="NreC/VraR/RcsB-like_REC"/>
</dbReference>
<evidence type="ECO:0000259" key="5">
    <source>
        <dbReference type="PROSITE" id="PS50110"/>
    </source>
</evidence>
<dbReference type="InterPro" id="IPR036388">
    <property type="entry name" value="WH-like_DNA-bd_sf"/>
</dbReference>
<evidence type="ECO:0000259" key="4">
    <source>
        <dbReference type="PROSITE" id="PS50043"/>
    </source>
</evidence>
<dbReference type="PANTHER" id="PTHR43214:SF17">
    <property type="entry name" value="TRANSCRIPTIONAL REGULATORY PROTEIN RCSB"/>
    <property type="match status" value="1"/>
</dbReference>
<keyword evidence="2" id="KW-0238">DNA-binding</keyword>
<evidence type="ECO:0000256" key="3">
    <source>
        <dbReference type="PROSITE-ProRule" id="PRU00169"/>
    </source>
</evidence>
<dbReference type="SUPFAM" id="SSF52172">
    <property type="entry name" value="CheY-like"/>
    <property type="match status" value="1"/>
</dbReference>
<dbReference type="SUPFAM" id="SSF46894">
    <property type="entry name" value="C-terminal effector domain of the bipartite response regulators"/>
    <property type="match status" value="1"/>
</dbReference>
<dbReference type="PRINTS" id="PR00038">
    <property type="entry name" value="HTHLUXR"/>
</dbReference>
<gene>
    <name evidence="6" type="ORF">PQR63_19305</name>
</gene>
<dbReference type="InterPro" id="IPR016032">
    <property type="entry name" value="Sig_transdc_resp-reg_C-effctor"/>
</dbReference>
<dbReference type="Pfam" id="PF00196">
    <property type="entry name" value="GerE"/>
    <property type="match status" value="1"/>
</dbReference>
<evidence type="ECO:0000313" key="6">
    <source>
        <dbReference type="EMBL" id="MFL9880554.1"/>
    </source>
</evidence>
<name>A0ABW8ZBN3_9BURK</name>
<dbReference type="SMART" id="SM00448">
    <property type="entry name" value="REC"/>
    <property type="match status" value="1"/>
</dbReference>
<dbReference type="SMART" id="SM00421">
    <property type="entry name" value="HTH_LUXR"/>
    <property type="match status" value="1"/>
</dbReference>
<proteinExistence type="predicted"/>
<dbReference type="InterPro" id="IPR011006">
    <property type="entry name" value="CheY-like_superfamily"/>
</dbReference>
<dbReference type="RefSeq" id="WP_408169580.1">
    <property type="nucleotide sequence ID" value="NZ_JAQQFR010000013.1"/>
</dbReference>
<feature type="domain" description="Response regulatory" evidence="5">
    <location>
        <begin position="10"/>
        <end position="131"/>
    </location>
</feature>
<dbReference type="InterPro" id="IPR001789">
    <property type="entry name" value="Sig_transdc_resp-reg_receiver"/>
</dbReference>
<dbReference type="InterPro" id="IPR000792">
    <property type="entry name" value="Tscrpt_reg_LuxR_C"/>
</dbReference>
<feature type="domain" description="HTH luxR-type" evidence="4">
    <location>
        <begin position="155"/>
        <end position="220"/>
    </location>
</feature>
<dbReference type="PANTHER" id="PTHR43214">
    <property type="entry name" value="TWO-COMPONENT RESPONSE REGULATOR"/>
    <property type="match status" value="1"/>
</dbReference>
<organism evidence="6 7">
    <name type="scientific">Herbaspirillum rhizosphaerae</name>
    <dbReference type="NCBI Taxonomy" id="346179"/>
    <lineage>
        <taxon>Bacteria</taxon>
        <taxon>Pseudomonadati</taxon>
        <taxon>Pseudomonadota</taxon>
        <taxon>Betaproteobacteria</taxon>
        <taxon>Burkholderiales</taxon>
        <taxon>Oxalobacteraceae</taxon>
        <taxon>Herbaspirillum</taxon>
    </lineage>
</organism>
<dbReference type="Proteomes" id="UP001629214">
    <property type="component" value="Unassembled WGS sequence"/>
</dbReference>
<dbReference type="Gene3D" id="3.40.50.2300">
    <property type="match status" value="1"/>
</dbReference>